<gene>
    <name evidence="1" type="ORF">M404DRAFT_1001770</name>
</gene>
<accession>A0A0C3K0I9</accession>
<organism evidence="1 2">
    <name type="scientific">Pisolithus tinctorius Marx 270</name>
    <dbReference type="NCBI Taxonomy" id="870435"/>
    <lineage>
        <taxon>Eukaryota</taxon>
        <taxon>Fungi</taxon>
        <taxon>Dikarya</taxon>
        <taxon>Basidiomycota</taxon>
        <taxon>Agaricomycotina</taxon>
        <taxon>Agaricomycetes</taxon>
        <taxon>Agaricomycetidae</taxon>
        <taxon>Boletales</taxon>
        <taxon>Sclerodermatineae</taxon>
        <taxon>Pisolithaceae</taxon>
        <taxon>Pisolithus</taxon>
    </lineage>
</organism>
<sequence length="53" mass="6103">MIQHQETGVSTAYVHWFLQAYAPEQVGAYRMIHLFRIVSGTLPSLIHNLQHIV</sequence>
<keyword evidence="2" id="KW-1185">Reference proteome</keyword>
<dbReference type="Proteomes" id="UP000054217">
    <property type="component" value="Unassembled WGS sequence"/>
</dbReference>
<dbReference type="AlphaFoldDB" id="A0A0C3K0I9"/>
<evidence type="ECO:0000313" key="2">
    <source>
        <dbReference type="Proteomes" id="UP000054217"/>
    </source>
</evidence>
<dbReference type="InParanoid" id="A0A0C3K0I9"/>
<dbReference type="HOGENOM" id="CLU_3069680_0_0_1"/>
<protein>
    <submittedName>
        <fullName evidence="1">Uncharacterized protein</fullName>
    </submittedName>
</protein>
<dbReference type="EMBL" id="KN831978">
    <property type="protein sequence ID" value="KIO03147.1"/>
    <property type="molecule type" value="Genomic_DNA"/>
</dbReference>
<proteinExistence type="predicted"/>
<reference evidence="2" key="2">
    <citation type="submission" date="2015-01" db="EMBL/GenBank/DDBJ databases">
        <title>Evolutionary Origins and Diversification of the Mycorrhizal Mutualists.</title>
        <authorList>
            <consortium name="DOE Joint Genome Institute"/>
            <consortium name="Mycorrhizal Genomics Consortium"/>
            <person name="Kohler A."/>
            <person name="Kuo A."/>
            <person name="Nagy L.G."/>
            <person name="Floudas D."/>
            <person name="Copeland A."/>
            <person name="Barry K.W."/>
            <person name="Cichocki N."/>
            <person name="Veneault-Fourrey C."/>
            <person name="LaButti K."/>
            <person name="Lindquist E.A."/>
            <person name="Lipzen A."/>
            <person name="Lundell T."/>
            <person name="Morin E."/>
            <person name="Murat C."/>
            <person name="Riley R."/>
            <person name="Ohm R."/>
            <person name="Sun H."/>
            <person name="Tunlid A."/>
            <person name="Henrissat B."/>
            <person name="Grigoriev I.V."/>
            <person name="Hibbett D.S."/>
            <person name="Martin F."/>
        </authorList>
    </citation>
    <scope>NUCLEOTIDE SEQUENCE [LARGE SCALE GENOMIC DNA]</scope>
    <source>
        <strain evidence="2">Marx 270</strain>
    </source>
</reference>
<name>A0A0C3K0I9_PISTI</name>
<reference evidence="1 2" key="1">
    <citation type="submission" date="2014-04" db="EMBL/GenBank/DDBJ databases">
        <authorList>
            <consortium name="DOE Joint Genome Institute"/>
            <person name="Kuo A."/>
            <person name="Kohler A."/>
            <person name="Costa M.D."/>
            <person name="Nagy L.G."/>
            <person name="Floudas D."/>
            <person name="Copeland A."/>
            <person name="Barry K.W."/>
            <person name="Cichocki N."/>
            <person name="Veneault-Fourrey C."/>
            <person name="LaButti K."/>
            <person name="Lindquist E.A."/>
            <person name="Lipzen A."/>
            <person name="Lundell T."/>
            <person name="Morin E."/>
            <person name="Murat C."/>
            <person name="Sun H."/>
            <person name="Tunlid A."/>
            <person name="Henrissat B."/>
            <person name="Grigoriev I.V."/>
            <person name="Hibbett D.S."/>
            <person name="Martin F."/>
            <person name="Nordberg H.P."/>
            <person name="Cantor M.N."/>
            <person name="Hua S.X."/>
        </authorList>
    </citation>
    <scope>NUCLEOTIDE SEQUENCE [LARGE SCALE GENOMIC DNA]</scope>
    <source>
        <strain evidence="1 2">Marx 270</strain>
    </source>
</reference>
<evidence type="ECO:0000313" key="1">
    <source>
        <dbReference type="EMBL" id="KIO03147.1"/>
    </source>
</evidence>